<reference evidence="3 4" key="1">
    <citation type="submission" date="2022-04" db="EMBL/GenBank/DDBJ databases">
        <title>Genome diversity in the genus Frankia.</title>
        <authorList>
            <person name="Carlos-Shanley C."/>
            <person name="Hahn D."/>
        </authorList>
    </citation>
    <scope>NUCLEOTIDE SEQUENCE [LARGE SCALE GENOMIC DNA]</scope>
    <source>
        <strain evidence="3 4">Ag45/Mut15</strain>
    </source>
</reference>
<name>A0ABT0JWY9_9ACTN</name>
<dbReference type="Proteomes" id="UP001201873">
    <property type="component" value="Unassembled WGS sequence"/>
</dbReference>
<feature type="region of interest" description="Disordered" evidence="1">
    <location>
        <begin position="1"/>
        <end position="48"/>
    </location>
</feature>
<dbReference type="InterPro" id="IPR040891">
    <property type="entry name" value="HEPN_SAV_6107"/>
</dbReference>
<evidence type="ECO:0000259" key="2">
    <source>
        <dbReference type="Pfam" id="PF18726"/>
    </source>
</evidence>
<evidence type="ECO:0000256" key="1">
    <source>
        <dbReference type="SAM" id="MobiDB-lite"/>
    </source>
</evidence>
<organism evidence="3 4">
    <name type="scientific">Frankia umida</name>
    <dbReference type="NCBI Taxonomy" id="573489"/>
    <lineage>
        <taxon>Bacteria</taxon>
        <taxon>Bacillati</taxon>
        <taxon>Actinomycetota</taxon>
        <taxon>Actinomycetes</taxon>
        <taxon>Frankiales</taxon>
        <taxon>Frankiaceae</taxon>
        <taxon>Frankia</taxon>
    </lineage>
</organism>
<accession>A0ABT0JWY9</accession>
<protein>
    <submittedName>
        <fullName evidence="3">SAV_6107 family HEPN domain-containing protein</fullName>
    </submittedName>
</protein>
<feature type="compositionally biased region" description="Low complexity" evidence="1">
    <location>
        <begin position="29"/>
        <end position="48"/>
    </location>
</feature>
<sequence>MSTPHGDPRGNPGGVSGRSFGAGPGGEGVRAQAVRAAASPAGGAPERALLPAAGLPHRSRDELLAAARHGLDEAEYATCIPQRYAQAHLAALRAAAAVLADRARPRPGRRGRPLSAWCLLVRVAPELAEWADFFAAGARRRAAAEAGLNVVGRREADDLIRQVHLFLGAVEQELGLPSQPVLAGSGPAARA</sequence>
<feature type="domain" description="SAV-6107-like HEPN" evidence="2">
    <location>
        <begin position="77"/>
        <end position="171"/>
    </location>
</feature>
<comment type="caution">
    <text evidence="3">The sequence shown here is derived from an EMBL/GenBank/DDBJ whole genome shotgun (WGS) entry which is preliminary data.</text>
</comment>
<evidence type="ECO:0000313" key="3">
    <source>
        <dbReference type="EMBL" id="MCK9876065.1"/>
    </source>
</evidence>
<dbReference type="EMBL" id="JALKFT010000007">
    <property type="protein sequence ID" value="MCK9876065.1"/>
    <property type="molecule type" value="Genomic_DNA"/>
</dbReference>
<proteinExistence type="predicted"/>
<keyword evidence="4" id="KW-1185">Reference proteome</keyword>
<dbReference type="Pfam" id="PF18726">
    <property type="entry name" value="HEPN_SAV_6107"/>
    <property type="match status" value="1"/>
</dbReference>
<evidence type="ECO:0000313" key="4">
    <source>
        <dbReference type="Proteomes" id="UP001201873"/>
    </source>
</evidence>
<gene>
    <name evidence="3" type="ORF">MXD59_09800</name>
</gene>
<feature type="compositionally biased region" description="Gly residues" evidence="1">
    <location>
        <begin position="11"/>
        <end position="28"/>
    </location>
</feature>
<dbReference type="RefSeq" id="WP_248824414.1">
    <property type="nucleotide sequence ID" value="NZ_JALKFT010000007.1"/>
</dbReference>